<name>A0A1D1UYX1_RAMVA</name>
<gene>
    <name evidence="7" type="primary">RvY_06375-1</name>
    <name evidence="7" type="synonym">RvY_06375.1</name>
    <name evidence="7" type="ORF">RvY_06375</name>
</gene>
<dbReference type="PIRSF" id="PIRSF005859">
    <property type="entry name" value="PBR"/>
    <property type="match status" value="1"/>
</dbReference>
<dbReference type="CDD" id="cd15904">
    <property type="entry name" value="TSPO_MBR"/>
    <property type="match status" value="1"/>
</dbReference>
<evidence type="ECO:0000256" key="4">
    <source>
        <dbReference type="ARBA" id="ARBA00022989"/>
    </source>
</evidence>
<keyword evidence="4 6" id="KW-1133">Transmembrane helix</keyword>
<dbReference type="EMBL" id="BDGG01000002">
    <property type="protein sequence ID" value="GAU94641.1"/>
    <property type="molecule type" value="Genomic_DNA"/>
</dbReference>
<evidence type="ECO:0000313" key="7">
    <source>
        <dbReference type="EMBL" id="GAU94641.1"/>
    </source>
</evidence>
<dbReference type="FunFam" id="1.20.1260.100:FF:000001">
    <property type="entry name" value="translocator protein 2"/>
    <property type="match status" value="1"/>
</dbReference>
<accession>A0A1D1UYX1</accession>
<keyword evidence="8" id="KW-1185">Reference proteome</keyword>
<dbReference type="GO" id="GO:0033013">
    <property type="term" value="P:tetrapyrrole metabolic process"/>
    <property type="evidence" value="ECO:0007669"/>
    <property type="project" value="UniProtKB-ARBA"/>
</dbReference>
<comment type="similarity">
    <text evidence="2">Belongs to the TspO/BZRP family.</text>
</comment>
<reference evidence="7 8" key="1">
    <citation type="journal article" date="2016" name="Nat. Commun.">
        <title>Extremotolerant tardigrade genome and improved radiotolerance of human cultured cells by tardigrade-unique protein.</title>
        <authorList>
            <person name="Hashimoto T."/>
            <person name="Horikawa D.D."/>
            <person name="Saito Y."/>
            <person name="Kuwahara H."/>
            <person name="Kozuka-Hata H."/>
            <person name="Shin-I T."/>
            <person name="Minakuchi Y."/>
            <person name="Ohishi K."/>
            <person name="Motoyama A."/>
            <person name="Aizu T."/>
            <person name="Enomoto A."/>
            <person name="Kondo K."/>
            <person name="Tanaka S."/>
            <person name="Hara Y."/>
            <person name="Koshikawa S."/>
            <person name="Sagara H."/>
            <person name="Miura T."/>
            <person name="Yokobori S."/>
            <person name="Miyagawa K."/>
            <person name="Suzuki Y."/>
            <person name="Kubo T."/>
            <person name="Oyama M."/>
            <person name="Kohara Y."/>
            <person name="Fujiyama A."/>
            <person name="Arakawa K."/>
            <person name="Katayama T."/>
            <person name="Toyoda A."/>
            <person name="Kunieda T."/>
        </authorList>
    </citation>
    <scope>NUCLEOTIDE SEQUENCE [LARGE SCALE GENOMIC DNA]</scope>
    <source>
        <strain evidence="7 8">YOKOZUNA-1</strain>
    </source>
</reference>
<feature type="transmembrane region" description="Helical" evidence="6">
    <location>
        <begin position="83"/>
        <end position="103"/>
    </location>
</feature>
<dbReference type="Proteomes" id="UP000186922">
    <property type="component" value="Unassembled WGS sequence"/>
</dbReference>
<organism evidence="7 8">
    <name type="scientific">Ramazzottius varieornatus</name>
    <name type="common">Water bear</name>
    <name type="synonym">Tardigrade</name>
    <dbReference type="NCBI Taxonomy" id="947166"/>
    <lineage>
        <taxon>Eukaryota</taxon>
        <taxon>Metazoa</taxon>
        <taxon>Ecdysozoa</taxon>
        <taxon>Tardigrada</taxon>
        <taxon>Eutardigrada</taxon>
        <taxon>Parachela</taxon>
        <taxon>Hypsibioidea</taxon>
        <taxon>Ramazzottiidae</taxon>
        <taxon>Ramazzottius</taxon>
    </lineage>
</organism>
<feature type="transmembrane region" description="Helical" evidence="6">
    <location>
        <begin position="55"/>
        <end position="76"/>
    </location>
</feature>
<dbReference type="Pfam" id="PF03073">
    <property type="entry name" value="TspO_MBR"/>
    <property type="match status" value="1"/>
</dbReference>
<comment type="subcellular location">
    <subcellularLocation>
        <location evidence="1">Membrane</location>
        <topology evidence="1">Multi-pass membrane protein</topology>
    </subcellularLocation>
</comment>
<evidence type="ECO:0000313" key="8">
    <source>
        <dbReference type="Proteomes" id="UP000186922"/>
    </source>
</evidence>
<dbReference type="STRING" id="947166.A0A1D1UYX1"/>
<sequence length="163" mass="18617">MGIIPQITLGVFLKQILPCIAVPNLGGMIIAFTTMKEVETWYETLNKPWWTPPPVTFPIVWTFVYTSMGLASWLIFRSEGATRLLALILYCIQLILNFMWSPLFFNGHLITGALVDISLLWIVVALCIFAFLPLNKLASALMVPYLIWLSIATSLNFWIWKYN</sequence>
<dbReference type="AlphaFoldDB" id="A0A1D1UYX1"/>
<feature type="transmembrane region" description="Helical" evidence="6">
    <location>
        <begin position="139"/>
        <end position="160"/>
    </location>
</feature>
<dbReference type="PANTHER" id="PTHR10057:SF0">
    <property type="entry name" value="TRANSLOCATOR PROTEIN"/>
    <property type="match status" value="1"/>
</dbReference>
<comment type="caution">
    <text evidence="7">The sequence shown here is derived from an EMBL/GenBank/DDBJ whole genome shotgun (WGS) entry which is preliminary data.</text>
</comment>
<protein>
    <submittedName>
        <fullName evidence="7">Uncharacterized protein</fullName>
    </submittedName>
</protein>
<feature type="transmembrane region" description="Helical" evidence="6">
    <location>
        <begin position="12"/>
        <end position="35"/>
    </location>
</feature>
<keyword evidence="3 6" id="KW-0812">Transmembrane</keyword>
<evidence type="ECO:0000256" key="6">
    <source>
        <dbReference type="SAM" id="Phobius"/>
    </source>
</evidence>
<evidence type="ECO:0000256" key="2">
    <source>
        <dbReference type="ARBA" id="ARBA00007524"/>
    </source>
</evidence>
<evidence type="ECO:0000256" key="1">
    <source>
        <dbReference type="ARBA" id="ARBA00004141"/>
    </source>
</evidence>
<keyword evidence="5 6" id="KW-0472">Membrane</keyword>
<proteinExistence type="inferred from homology"/>
<feature type="transmembrane region" description="Helical" evidence="6">
    <location>
        <begin position="109"/>
        <end position="132"/>
    </location>
</feature>
<dbReference type="PANTHER" id="PTHR10057">
    <property type="entry name" value="PERIPHERAL-TYPE BENZODIAZEPINE RECEPTOR"/>
    <property type="match status" value="1"/>
</dbReference>
<dbReference type="InterPro" id="IPR004307">
    <property type="entry name" value="TspO_MBR"/>
</dbReference>
<evidence type="ECO:0000256" key="5">
    <source>
        <dbReference type="ARBA" id="ARBA00023136"/>
    </source>
</evidence>
<evidence type="ECO:0000256" key="3">
    <source>
        <dbReference type="ARBA" id="ARBA00022692"/>
    </source>
</evidence>
<dbReference type="InterPro" id="IPR038330">
    <property type="entry name" value="TspO/MBR-related_sf"/>
</dbReference>
<dbReference type="Gene3D" id="1.20.1260.100">
    <property type="entry name" value="TspO/MBR protein"/>
    <property type="match status" value="1"/>
</dbReference>
<dbReference type="GO" id="GO:0016020">
    <property type="term" value="C:membrane"/>
    <property type="evidence" value="ECO:0007669"/>
    <property type="project" value="UniProtKB-SubCell"/>
</dbReference>
<dbReference type="OrthoDB" id="8841220at2759"/>